<feature type="domain" description="HTH araC/xylS-type" evidence="4">
    <location>
        <begin position="196"/>
        <end position="294"/>
    </location>
</feature>
<dbReference type="AlphaFoldDB" id="A0A8J3DTK5"/>
<keyword evidence="3" id="KW-0804">Transcription</keyword>
<evidence type="ECO:0000313" key="6">
    <source>
        <dbReference type="Proteomes" id="UP000630142"/>
    </source>
</evidence>
<dbReference type="Proteomes" id="UP000630142">
    <property type="component" value="Unassembled WGS sequence"/>
</dbReference>
<protein>
    <submittedName>
        <fullName evidence="5">Transcriptional regulator</fullName>
    </submittedName>
</protein>
<dbReference type="GO" id="GO:0003700">
    <property type="term" value="F:DNA-binding transcription factor activity"/>
    <property type="evidence" value="ECO:0007669"/>
    <property type="project" value="InterPro"/>
</dbReference>
<dbReference type="Gene3D" id="1.10.10.60">
    <property type="entry name" value="Homeodomain-like"/>
    <property type="match status" value="1"/>
</dbReference>
<reference evidence="5" key="1">
    <citation type="journal article" date="2014" name="Int. J. Syst. Evol. Microbiol.">
        <title>Complete genome sequence of Corynebacterium casei LMG S-19264T (=DSM 44701T), isolated from a smear-ripened cheese.</title>
        <authorList>
            <consortium name="US DOE Joint Genome Institute (JGI-PGF)"/>
            <person name="Walter F."/>
            <person name="Albersmeier A."/>
            <person name="Kalinowski J."/>
            <person name="Ruckert C."/>
        </authorList>
    </citation>
    <scope>NUCLEOTIDE SEQUENCE</scope>
    <source>
        <strain evidence="5">KCTC 42249</strain>
    </source>
</reference>
<evidence type="ECO:0000256" key="1">
    <source>
        <dbReference type="ARBA" id="ARBA00023015"/>
    </source>
</evidence>
<dbReference type="EMBL" id="BMZQ01000008">
    <property type="protein sequence ID" value="GHD24600.1"/>
    <property type="molecule type" value="Genomic_DNA"/>
</dbReference>
<accession>A0A8J3DTK5</accession>
<dbReference type="PROSITE" id="PS00041">
    <property type="entry name" value="HTH_ARAC_FAMILY_1"/>
    <property type="match status" value="1"/>
</dbReference>
<dbReference type="InterPro" id="IPR020449">
    <property type="entry name" value="Tscrpt_reg_AraC-type_HTH"/>
</dbReference>
<dbReference type="InterPro" id="IPR018062">
    <property type="entry name" value="HTH_AraC-typ_CS"/>
</dbReference>
<dbReference type="SUPFAM" id="SSF46689">
    <property type="entry name" value="Homeodomain-like"/>
    <property type="match status" value="2"/>
</dbReference>
<dbReference type="InterPro" id="IPR018060">
    <property type="entry name" value="HTH_AraC"/>
</dbReference>
<dbReference type="SMART" id="SM00342">
    <property type="entry name" value="HTH_ARAC"/>
    <property type="match status" value="1"/>
</dbReference>
<dbReference type="PANTHER" id="PTHR47893">
    <property type="entry name" value="REGULATORY PROTEIN PCHR"/>
    <property type="match status" value="1"/>
</dbReference>
<evidence type="ECO:0000313" key="5">
    <source>
        <dbReference type="EMBL" id="GHD24600.1"/>
    </source>
</evidence>
<evidence type="ECO:0000256" key="3">
    <source>
        <dbReference type="ARBA" id="ARBA00023163"/>
    </source>
</evidence>
<keyword evidence="2" id="KW-0238">DNA-binding</keyword>
<sequence length="294" mass="32515">MDTPLFRGEFWHRELRRGLHLHASDVFEEAGFTANSSQNAGLSCVFFLSGDVDVAIGDRNFHFQGAENRNQGLIISSARLESFCRRSRGHQQIRHLVVSASPEWLDRDGLSVLHDHRPAEALLRNHLASQSWPLTRRLAGLVSRIMEPAAGPSALHELMVESAAVEIVAEALAASTHQEPMPRSSMLSATETIRLRQAEQFIEARQGQKLHVEDIAQQSGVSVSGLQRLFQAKYGTSVLNHIRQVRLDDAKRMLECRDTGIQQVAALAGYSSAANFATAFKRRFGRSPSEIAAG</sequence>
<organism evidence="5 6">
    <name type="scientific">Tianweitania populi</name>
    <dbReference type="NCBI Taxonomy" id="1607949"/>
    <lineage>
        <taxon>Bacteria</taxon>
        <taxon>Pseudomonadati</taxon>
        <taxon>Pseudomonadota</taxon>
        <taxon>Alphaproteobacteria</taxon>
        <taxon>Hyphomicrobiales</taxon>
        <taxon>Phyllobacteriaceae</taxon>
        <taxon>Tianweitania</taxon>
    </lineage>
</organism>
<dbReference type="GO" id="GO:0043565">
    <property type="term" value="F:sequence-specific DNA binding"/>
    <property type="evidence" value="ECO:0007669"/>
    <property type="project" value="InterPro"/>
</dbReference>
<proteinExistence type="predicted"/>
<dbReference type="PANTHER" id="PTHR47893:SF1">
    <property type="entry name" value="REGULATORY PROTEIN PCHR"/>
    <property type="match status" value="1"/>
</dbReference>
<dbReference type="PRINTS" id="PR00032">
    <property type="entry name" value="HTHARAC"/>
</dbReference>
<gene>
    <name evidence="5" type="ORF">GCM10016234_40850</name>
</gene>
<comment type="caution">
    <text evidence="5">The sequence shown here is derived from an EMBL/GenBank/DDBJ whole genome shotgun (WGS) entry which is preliminary data.</text>
</comment>
<dbReference type="RefSeq" id="WP_385966376.1">
    <property type="nucleotide sequence ID" value="NZ_JBHRUN010000015.1"/>
</dbReference>
<dbReference type="Pfam" id="PF12833">
    <property type="entry name" value="HTH_18"/>
    <property type="match status" value="1"/>
</dbReference>
<evidence type="ECO:0000256" key="2">
    <source>
        <dbReference type="ARBA" id="ARBA00023125"/>
    </source>
</evidence>
<name>A0A8J3DTK5_9HYPH</name>
<dbReference type="InterPro" id="IPR053142">
    <property type="entry name" value="PchR_regulatory_protein"/>
</dbReference>
<keyword evidence="6" id="KW-1185">Reference proteome</keyword>
<keyword evidence="1" id="KW-0805">Transcription regulation</keyword>
<dbReference type="PROSITE" id="PS01124">
    <property type="entry name" value="HTH_ARAC_FAMILY_2"/>
    <property type="match status" value="1"/>
</dbReference>
<evidence type="ECO:0000259" key="4">
    <source>
        <dbReference type="PROSITE" id="PS01124"/>
    </source>
</evidence>
<dbReference type="InterPro" id="IPR009057">
    <property type="entry name" value="Homeodomain-like_sf"/>
</dbReference>
<reference evidence="5" key="2">
    <citation type="submission" date="2020-09" db="EMBL/GenBank/DDBJ databases">
        <authorList>
            <person name="Sun Q."/>
            <person name="Kim S."/>
        </authorList>
    </citation>
    <scope>NUCLEOTIDE SEQUENCE</scope>
    <source>
        <strain evidence="5">KCTC 42249</strain>
    </source>
</reference>